<dbReference type="EC" id="3.1.-.-" evidence="9"/>
<dbReference type="InterPro" id="IPR020549">
    <property type="entry name" value="YbeY_CS"/>
</dbReference>
<dbReference type="NCBIfam" id="TIGR00043">
    <property type="entry name" value="rRNA maturation RNase YbeY"/>
    <property type="match status" value="1"/>
</dbReference>
<evidence type="ECO:0000256" key="2">
    <source>
        <dbReference type="ARBA" id="ARBA00022517"/>
    </source>
</evidence>
<dbReference type="GO" id="GO:0008270">
    <property type="term" value="F:zinc ion binding"/>
    <property type="evidence" value="ECO:0007669"/>
    <property type="project" value="UniProtKB-UniRule"/>
</dbReference>
<dbReference type="GO" id="GO:0005737">
    <property type="term" value="C:cytoplasm"/>
    <property type="evidence" value="ECO:0007669"/>
    <property type="project" value="UniProtKB-SubCell"/>
</dbReference>
<dbReference type="GO" id="GO:0006364">
    <property type="term" value="P:rRNA processing"/>
    <property type="evidence" value="ECO:0007669"/>
    <property type="project" value="UniProtKB-UniRule"/>
</dbReference>
<dbReference type="Proteomes" id="UP000460157">
    <property type="component" value="Unassembled WGS sequence"/>
</dbReference>
<sequence>MTVTLDDASGSHLITAEHCAELTDLVAFLYARLHLGQQVELGLTLVDATAMERLHLDWMDLPGPTDVMSFPMDQLRPGTEAAPVTEGMLGDVVICPAVAAAQAESAGHSLSDELCLLTTHGVLHLLGYDHDQPQERAQMFGLQAQLLQEYLGRPAPVPTETDSAEDAAGQENLP</sequence>
<keyword evidence="8 9" id="KW-0862">Zinc</keyword>
<name>A0A7K1ULB3_9MICC</name>
<evidence type="ECO:0000256" key="9">
    <source>
        <dbReference type="HAMAP-Rule" id="MF_00009"/>
    </source>
</evidence>
<accession>A0A7K1ULB3</accession>
<gene>
    <name evidence="9 11" type="primary">ybeY</name>
    <name evidence="11" type="ORF">GNZ21_12290</name>
</gene>
<evidence type="ECO:0000256" key="1">
    <source>
        <dbReference type="ARBA" id="ARBA00010875"/>
    </source>
</evidence>
<dbReference type="GO" id="GO:0004222">
    <property type="term" value="F:metalloendopeptidase activity"/>
    <property type="evidence" value="ECO:0007669"/>
    <property type="project" value="InterPro"/>
</dbReference>
<comment type="cofactor">
    <cofactor evidence="9">
        <name>Zn(2+)</name>
        <dbReference type="ChEBI" id="CHEBI:29105"/>
    </cofactor>
    <text evidence="9">Binds 1 zinc ion.</text>
</comment>
<evidence type="ECO:0000256" key="7">
    <source>
        <dbReference type="ARBA" id="ARBA00022801"/>
    </source>
</evidence>
<dbReference type="OrthoDB" id="9807740at2"/>
<comment type="caution">
    <text evidence="11">The sequence shown here is derived from an EMBL/GenBank/DDBJ whole genome shotgun (WGS) entry which is preliminary data.</text>
</comment>
<reference evidence="11 12" key="1">
    <citation type="submission" date="2019-12" db="EMBL/GenBank/DDBJ databases">
        <title>Nesterenkonia muleiensis sp. nov., a novel actinobacterium isolated from sap of Populus euphratica.</title>
        <authorList>
            <person name="Wang R."/>
        </authorList>
    </citation>
    <scope>NUCLEOTIDE SEQUENCE [LARGE SCALE GENOMIC DNA]</scope>
    <source>
        <strain evidence="11 12">F10</strain>
    </source>
</reference>
<dbReference type="GO" id="GO:0005840">
    <property type="term" value="C:ribosome"/>
    <property type="evidence" value="ECO:0007669"/>
    <property type="project" value="InterPro"/>
</dbReference>
<dbReference type="InterPro" id="IPR023091">
    <property type="entry name" value="MetalPrtase_cat_dom_sf_prd"/>
</dbReference>
<dbReference type="HAMAP" id="MF_00009">
    <property type="entry name" value="Endoribonucl_YbeY"/>
    <property type="match status" value="1"/>
</dbReference>
<evidence type="ECO:0000256" key="4">
    <source>
        <dbReference type="ARBA" id="ARBA00022722"/>
    </source>
</evidence>
<feature type="binding site" evidence="9">
    <location>
        <position position="130"/>
    </location>
    <ligand>
        <name>Zn(2+)</name>
        <dbReference type="ChEBI" id="CHEBI:29105"/>
        <note>catalytic</note>
    </ligand>
</feature>
<protein>
    <recommendedName>
        <fullName evidence="9">Endoribonuclease YbeY</fullName>
        <ecNumber evidence="9">3.1.-.-</ecNumber>
    </recommendedName>
</protein>
<evidence type="ECO:0000313" key="11">
    <source>
        <dbReference type="EMBL" id="MVT27122.1"/>
    </source>
</evidence>
<evidence type="ECO:0000256" key="5">
    <source>
        <dbReference type="ARBA" id="ARBA00022723"/>
    </source>
</evidence>
<dbReference type="GO" id="GO:0004521">
    <property type="term" value="F:RNA endonuclease activity"/>
    <property type="evidence" value="ECO:0007669"/>
    <property type="project" value="UniProtKB-UniRule"/>
</dbReference>
<dbReference type="Pfam" id="PF02130">
    <property type="entry name" value="YbeY"/>
    <property type="match status" value="1"/>
</dbReference>
<keyword evidence="2 9" id="KW-0690">Ribosome biogenesis</keyword>
<comment type="subcellular location">
    <subcellularLocation>
        <location evidence="9">Cytoplasm</location>
    </subcellularLocation>
</comment>
<dbReference type="GO" id="GO:0006412">
    <property type="term" value="P:translation"/>
    <property type="evidence" value="ECO:0007669"/>
    <property type="project" value="InterPro"/>
</dbReference>
<keyword evidence="6 9" id="KW-0255">Endonuclease</keyword>
<keyword evidence="4 9" id="KW-0540">Nuclease</keyword>
<dbReference type="AlphaFoldDB" id="A0A7K1ULB3"/>
<keyword evidence="5 9" id="KW-0479">Metal-binding</keyword>
<dbReference type="EMBL" id="WRPM01000088">
    <property type="protein sequence ID" value="MVT27122.1"/>
    <property type="molecule type" value="Genomic_DNA"/>
</dbReference>
<feature type="binding site" evidence="9">
    <location>
        <position position="120"/>
    </location>
    <ligand>
        <name>Zn(2+)</name>
        <dbReference type="ChEBI" id="CHEBI:29105"/>
        <note>catalytic</note>
    </ligand>
</feature>
<comment type="similarity">
    <text evidence="1 9">Belongs to the endoribonuclease YbeY family.</text>
</comment>
<proteinExistence type="inferred from homology"/>
<comment type="function">
    <text evidence="9">Single strand-specific metallo-endoribonuclease involved in late-stage 70S ribosome quality control and in maturation of the 3' terminus of the 16S rRNA.</text>
</comment>
<dbReference type="PROSITE" id="PS01306">
    <property type="entry name" value="UPF0054"/>
    <property type="match status" value="1"/>
</dbReference>
<dbReference type="InterPro" id="IPR018130">
    <property type="entry name" value="Ribosomal_uS2_CS"/>
</dbReference>
<dbReference type="PANTHER" id="PTHR46986">
    <property type="entry name" value="ENDORIBONUCLEASE YBEY, CHLOROPLASTIC"/>
    <property type="match status" value="1"/>
</dbReference>
<keyword evidence="7 9" id="KW-0378">Hydrolase</keyword>
<evidence type="ECO:0000256" key="3">
    <source>
        <dbReference type="ARBA" id="ARBA00022552"/>
    </source>
</evidence>
<evidence type="ECO:0000256" key="10">
    <source>
        <dbReference type="SAM" id="MobiDB-lite"/>
    </source>
</evidence>
<dbReference type="GO" id="GO:0003735">
    <property type="term" value="F:structural constituent of ribosome"/>
    <property type="evidence" value="ECO:0007669"/>
    <property type="project" value="InterPro"/>
</dbReference>
<keyword evidence="3 9" id="KW-0698">rRNA processing</keyword>
<dbReference type="SUPFAM" id="SSF55486">
    <property type="entry name" value="Metalloproteases ('zincins'), catalytic domain"/>
    <property type="match status" value="1"/>
</dbReference>
<evidence type="ECO:0000256" key="8">
    <source>
        <dbReference type="ARBA" id="ARBA00022833"/>
    </source>
</evidence>
<dbReference type="Gene3D" id="3.40.390.30">
    <property type="entry name" value="Metalloproteases ('zincins'), catalytic domain"/>
    <property type="match status" value="1"/>
</dbReference>
<feature type="region of interest" description="Disordered" evidence="10">
    <location>
        <begin position="154"/>
        <end position="174"/>
    </location>
</feature>
<keyword evidence="12" id="KW-1185">Reference proteome</keyword>
<dbReference type="PROSITE" id="PS00962">
    <property type="entry name" value="RIBOSOMAL_S2_1"/>
    <property type="match status" value="1"/>
</dbReference>
<dbReference type="PANTHER" id="PTHR46986:SF1">
    <property type="entry name" value="ENDORIBONUCLEASE YBEY, CHLOROPLASTIC"/>
    <property type="match status" value="1"/>
</dbReference>
<evidence type="ECO:0000313" key="12">
    <source>
        <dbReference type="Proteomes" id="UP000460157"/>
    </source>
</evidence>
<keyword evidence="9" id="KW-0963">Cytoplasm</keyword>
<feature type="binding site" evidence="9">
    <location>
        <position position="124"/>
    </location>
    <ligand>
        <name>Zn(2+)</name>
        <dbReference type="ChEBI" id="CHEBI:29105"/>
        <note>catalytic</note>
    </ligand>
</feature>
<evidence type="ECO:0000256" key="6">
    <source>
        <dbReference type="ARBA" id="ARBA00022759"/>
    </source>
</evidence>
<dbReference type="InterPro" id="IPR002036">
    <property type="entry name" value="YbeY"/>
</dbReference>
<organism evidence="11 12">
    <name type="scientific">Nesterenkonia alkaliphila</name>
    <dbReference type="NCBI Taxonomy" id="1463631"/>
    <lineage>
        <taxon>Bacteria</taxon>
        <taxon>Bacillati</taxon>
        <taxon>Actinomycetota</taxon>
        <taxon>Actinomycetes</taxon>
        <taxon>Micrococcales</taxon>
        <taxon>Micrococcaceae</taxon>
        <taxon>Nesterenkonia</taxon>
    </lineage>
</organism>
<dbReference type="RefSeq" id="WP_157324769.1">
    <property type="nucleotide sequence ID" value="NZ_BMFX01000012.1"/>
</dbReference>